<proteinExistence type="predicted"/>
<accession>A0A0N4XMC7</accession>
<dbReference type="WBParaSite" id="NBR_0000367901-mRNA-1">
    <property type="protein sequence ID" value="NBR_0000367901-mRNA-1"/>
    <property type="gene ID" value="NBR_0000367901"/>
</dbReference>
<reference evidence="1 2" key="2">
    <citation type="submission" date="2018-11" db="EMBL/GenBank/DDBJ databases">
        <authorList>
            <consortium name="Pathogen Informatics"/>
        </authorList>
    </citation>
    <scope>NUCLEOTIDE SEQUENCE [LARGE SCALE GENOMIC DNA]</scope>
</reference>
<name>A0A0N4XMC7_NIPBR</name>
<sequence length="140" mass="16548">MVWAAFHAERKLSLAFTSARMNFSEYQQVLETRLLPFLEQNNAQNWISQKNKAHVHASRSTKEFFRRNSVEVLDWPACFPDHNPLEKIWGHLVKKFMNITGRVRLSKSFDPQFDTHGMNFLSKHFKIILPRCHLVLLKLL</sequence>
<evidence type="ECO:0000313" key="1">
    <source>
        <dbReference type="EMBL" id="VDL67269.1"/>
    </source>
</evidence>
<organism evidence="3">
    <name type="scientific">Nippostrongylus brasiliensis</name>
    <name type="common">Rat hookworm</name>
    <dbReference type="NCBI Taxonomy" id="27835"/>
    <lineage>
        <taxon>Eukaryota</taxon>
        <taxon>Metazoa</taxon>
        <taxon>Ecdysozoa</taxon>
        <taxon>Nematoda</taxon>
        <taxon>Chromadorea</taxon>
        <taxon>Rhabditida</taxon>
        <taxon>Rhabditina</taxon>
        <taxon>Rhabditomorpha</taxon>
        <taxon>Strongyloidea</taxon>
        <taxon>Heligmosomidae</taxon>
        <taxon>Nippostrongylus</taxon>
    </lineage>
</organism>
<reference evidence="3" key="1">
    <citation type="submission" date="2017-02" db="UniProtKB">
        <authorList>
            <consortium name="WormBaseParasite"/>
        </authorList>
    </citation>
    <scope>IDENTIFICATION</scope>
</reference>
<gene>
    <name evidence="1" type="ORF">NBR_LOCUS3680</name>
</gene>
<evidence type="ECO:0000313" key="2">
    <source>
        <dbReference type="Proteomes" id="UP000271162"/>
    </source>
</evidence>
<keyword evidence="2" id="KW-1185">Reference proteome</keyword>
<protein>
    <submittedName>
        <fullName evidence="3">DDE_3 domain-containing protein</fullName>
    </submittedName>
</protein>
<dbReference type="Proteomes" id="UP000271162">
    <property type="component" value="Unassembled WGS sequence"/>
</dbReference>
<dbReference type="OMA" id="NPIANIW"/>
<dbReference type="AlphaFoldDB" id="A0A0N4XMC7"/>
<dbReference type="InterPro" id="IPR036397">
    <property type="entry name" value="RNaseH_sf"/>
</dbReference>
<dbReference type="STRING" id="27835.A0A0N4XMC7"/>
<dbReference type="GO" id="GO:0003676">
    <property type="term" value="F:nucleic acid binding"/>
    <property type="evidence" value="ECO:0007669"/>
    <property type="project" value="InterPro"/>
</dbReference>
<dbReference type="Gene3D" id="3.30.420.10">
    <property type="entry name" value="Ribonuclease H-like superfamily/Ribonuclease H"/>
    <property type="match status" value="1"/>
</dbReference>
<dbReference type="EMBL" id="UYSL01005835">
    <property type="protein sequence ID" value="VDL67269.1"/>
    <property type="molecule type" value="Genomic_DNA"/>
</dbReference>
<evidence type="ECO:0000313" key="3">
    <source>
        <dbReference type="WBParaSite" id="NBR_0000367901-mRNA-1"/>
    </source>
</evidence>